<dbReference type="CDD" id="cd17535">
    <property type="entry name" value="REC_NarL-like"/>
    <property type="match status" value="1"/>
</dbReference>
<dbReference type="InterPro" id="IPR000792">
    <property type="entry name" value="Tscrpt_reg_LuxR_C"/>
</dbReference>
<keyword evidence="4" id="KW-0804">Transcription</keyword>
<accession>A0ABU5ZKS9</accession>
<dbReference type="Pfam" id="PF00196">
    <property type="entry name" value="GerE"/>
    <property type="match status" value="1"/>
</dbReference>
<feature type="domain" description="Response regulatory" evidence="7">
    <location>
        <begin position="23"/>
        <end position="140"/>
    </location>
</feature>
<evidence type="ECO:0000256" key="1">
    <source>
        <dbReference type="ARBA" id="ARBA00022553"/>
    </source>
</evidence>
<dbReference type="RefSeq" id="WP_371754971.1">
    <property type="nucleotide sequence ID" value="NZ_JAYJLD010000023.1"/>
</dbReference>
<evidence type="ECO:0000256" key="2">
    <source>
        <dbReference type="ARBA" id="ARBA00023015"/>
    </source>
</evidence>
<gene>
    <name evidence="8" type="ORF">VF724_14400</name>
</gene>
<keyword evidence="9" id="KW-1185">Reference proteome</keyword>
<keyword evidence="1 5" id="KW-0597">Phosphoprotein</keyword>
<organism evidence="8 9">
    <name type="scientific">Ferviditalea candida</name>
    <dbReference type="NCBI Taxonomy" id="3108399"/>
    <lineage>
        <taxon>Bacteria</taxon>
        <taxon>Bacillati</taxon>
        <taxon>Bacillota</taxon>
        <taxon>Bacilli</taxon>
        <taxon>Bacillales</taxon>
        <taxon>Paenibacillaceae</taxon>
        <taxon>Ferviditalea</taxon>
    </lineage>
</organism>
<feature type="modified residue" description="4-aspartylphosphate" evidence="5">
    <location>
        <position position="74"/>
    </location>
</feature>
<dbReference type="InterPro" id="IPR001789">
    <property type="entry name" value="Sig_transdc_resp-reg_receiver"/>
</dbReference>
<comment type="caution">
    <text evidence="8">The sequence shown here is derived from an EMBL/GenBank/DDBJ whole genome shotgun (WGS) entry which is preliminary data.</text>
</comment>
<dbReference type="Proteomes" id="UP001310386">
    <property type="component" value="Unassembled WGS sequence"/>
</dbReference>
<sequence>MLNDDDLSMDLTALARKRKDSIKVVLADRDVEWRNAFASLIRKEGDLTLVDTASSKEEAIRAIEQMEVDVMVMDVMLKPPNRDGLDAAIEIRARKQLPIIFLTAVANPEVMIEAITAGAVNYITKVNSADVFEAIREAHQDKASLHPDIAETIRRELRRLKRLELQSMLTPTEKGILNLIAQGYPQPAMTRLLGITPNMMKTHTRHIARKFGTRTSREAAEVAKRRGLFAINDGREH</sequence>
<keyword evidence="2" id="KW-0805">Transcription regulation</keyword>
<dbReference type="PANTHER" id="PTHR43214">
    <property type="entry name" value="TWO-COMPONENT RESPONSE REGULATOR"/>
    <property type="match status" value="1"/>
</dbReference>
<dbReference type="PROSITE" id="PS50043">
    <property type="entry name" value="HTH_LUXR_2"/>
    <property type="match status" value="1"/>
</dbReference>
<dbReference type="EMBL" id="JAYJLD010000023">
    <property type="protein sequence ID" value="MEB3102847.1"/>
    <property type="molecule type" value="Genomic_DNA"/>
</dbReference>
<feature type="domain" description="HTH luxR-type" evidence="6">
    <location>
        <begin position="162"/>
        <end position="227"/>
    </location>
</feature>
<dbReference type="InterPro" id="IPR039420">
    <property type="entry name" value="WalR-like"/>
</dbReference>
<keyword evidence="3" id="KW-0238">DNA-binding</keyword>
<evidence type="ECO:0000259" key="7">
    <source>
        <dbReference type="PROSITE" id="PS50110"/>
    </source>
</evidence>
<name>A0ABU5ZKS9_9BACL</name>
<proteinExistence type="predicted"/>
<evidence type="ECO:0000256" key="4">
    <source>
        <dbReference type="ARBA" id="ARBA00023163"/>
    </source>
</evidence>
<evidence type="ECO:0000256" key="5">
    <source>
        <dbReference type="PROSITE-ProRule" id="PRU00169"/>
    </source>
</evidence>
<evidence type="ECO:0000259" key="6">
    <source>
        <dbReference type="PROSITE" id="PS50043"/>
    </source>
</evidence>
<evidence type="ECO:0000313" key="9">
    <source>
        <dbReference type="Proteomes" id="UP001310386"/>
    </source>
</evidence>
<reference evidence="8" key="1">
    <citation type="submission" date="2023-12" db="EMBL/GenBank/DDBJ databases">
        <title>Fervidustalea candida gen. nov., sp. nov., a novel member of the family Paenibacillaceae isolated from a geothermal area.</title>
        <authorList>
            <person name="Li W.-J."/>
            <person name="Jiao J.-Y."/>
            <person name="Chen Y."/>
        </authorList>
    </citation>
    <scope>NUCLEOTIDE SEQUENCE</scope>
    <source>
        <strain evidence="8">SYSU GA230002</strain>
    </source>
</reference>
<dbReference type="SMART" id="SM00421">
    <property type="entry name" value="HTH_LUXR"/>
    <property type="match status" value="1"/>
</dbReference>
<dbReference type="SUPFAM" id="SSF46894">
    <property type="entry name" value="C-terminal effector domain of the bipartite response regulators"/>
    <property type="match status" value="1"/>
</dbReference>
<dbReference type="InterPro" id="IPR058245">
    <property type="entry name" value="NreC/VraR/RcsB-like_REC"/>
</dbReference>
<dbReference type="PROSITE" id="PS50110">
    <property type="entry name" value="RESPONSE_REGULATORY"/>
    <property type="match status" value="1"/>
</dbReference>
<evidence type="ECO:0000313" key="8">
    <source>
        <dbReference type="EMBL" id="MEB3102847.1"/>
    </source>
</evidence>
<dbReference type="InterPro" id="IPR016032">
    <property type="entry name" value="Sig_transdc_resp-reg_C-effctor"/>
</dbReference>
<protein>
    <submittedName>
        <fullName evidence="8">Response regulator transcription factor</fullName>
    </submittedName>
</protein>
<dbReference type="Gene3D" id="3.40.50.2300">
    <property type="match status" value="1"/>
</dbReference>
<dbReference type="SMART" id="SM00448">
    <property type="entry name" value="REC"/>
    <property type="match status" value="1"/>
</dbReference>
<dbReference type="SUPFAM" id="SSF52172">
    <property type="entry name" value="CheY-like"/>
    <property type="match status" value="1"/>
</dbReference>
<evidence type="ECO:0000256" key="3">
    <source>
        <dbReference type="ARBA" id="ARBA00023125"/>
    </source>
</evidence>
<dbReference type="Pfam" id="PF00072">
    <property type="entry name" value="Response_reg"/>
    <property type="match status" value="1"/>
</dbReference>
<dbReference type="InterPro" id="IPR011006">
    <property type="entry name" value="CheY-like_superfamily"/>
</dbReference>